<proteinExistence type="predicted"/>
<comment type="caution">
    <text evidence="3">The sequence shown here is derived from an EMBL/GenBank/DDBJ whole genome shotgun (WGS) entry which is preliminary data.</text>
</comment>
<dbReference type="EMBL" id="AZSP01000304">
    <property type="protein sequence ID" value="PVE06234.1"/>
    <property type="molecule type" value="Genomic_DNA"/>
</dbReference>
<feature type="region of interest" description="Disordered" evidence="1">
    <location>
        <begin position="75"/>
        <end position="104"/>
    </location>
</feature>
<organism evidence="3 4">
    <name type="scientific">Streptomyces scopuliridis RB72</name>
    <dbReference type="NCBI Taxonomy" id="1440053"/>
    <lineage>
        <taxon>Bacteria</taxon>
        <taxon>Bacillati</taxon>
        <taxon>Actinomycetota</taxon>
        <taxon>Actinomycetes</taxon>
        <taxon>Kitasatosporales</taxon>
        <taxon>Streptomycetaceae</taxon>
        <taxon>Streptomyces</taxon>
    </lineage>
</organism>
<dbReference type="AlphaFoldDB" id="A0A2T7STQ9"/>
<evidence type="ECO:0000256" key="1">
    <source>
        <dbReference type="SAM" id="MobiDB-lite"/>
    </source>
</evidence>
<evidence type="ECO:0000313" key="3">
    <source>
        <dbReference type="EMBL" id="PVE06234.1"/>
    </source>
</evidence>
<dbReference type="RefSeq" id="WP_240627868.1">
    <property type="nucleotide sequence ID" value="NZ_AZSP01000304.1"/>
</dbReference>
<keyword evidence="4" id="KW-1185">Reference proteome</keyword>
<keyword evidence="2" id="KW-0472">Membrane</keyword>
<evidence type="ECO:0000256" key="2">
    <source>
        <dbReference type="SAM" id="Phobius"/>
    </source>
</evidence>
<feature type="transmembrane region" description="Helical" evidence="2">
    <location>
        <begin position="20"/>
        <end position="41"/>
    </location>
</feature>
<protein>
    <submittedName>
        <fullName evidence="3">Uncharacterized protein</fullName>
    </submittedName>
</protein>
<name>A0A2T7STQ9_9ACTN</name>
<keyword evidence="2" id="KW-0812">Transmembrane</keyword>
<evidence type="ECO:0000313" key="4">
    <source>
        <dbReference type="Proteomes" id="UP000245992"/>
    </source>
</evidence>
<keyword evidence="2" id="KW-1133">Transmembrane helix</keyword>
<gene>
    <name evidence="3" type="ORF">Y717_31685</name>
</gene>
<dbReference type="InterPro" id="IPR046295">
    <property type="entry name" value="DUF6332"/>
</dbReference>
<feature type="transmembrane region" description="Helical" evidence="2">
    <location>
        <begin position="47"/>
        <end position="69"/>
    </location>
</feature>
<feature type="compositionally biased region" description="Polar residues" evidence="1">
    <location>
        <begin position="82"/>
        <end position="104"/>
    </location>
</feature>
<reference evidence="3 4" key="1">
    <citation type="submission" date="2013-12" db="EMBL/GenBank/DDBJ databases">
        <title>Annotated genome of Streptomyces scopuliridis.</title>
        <authorList>
            <person name="Olson J.B."/>
        </authorList>
    </citation>
    <scope>NUCLEOTIDE SEQUENCE [LARGE SCALE GENOMIC DNA]</scope>
    <source>
        <strain evidence="3 4">RB72</strain>
    </source>
</reference>
<sequence>MGTTRSNAERDANTVEIGYAVLTGAFAAALVYGVIAGPAWYFDLPDALRRIAAVAACLAFVARVVQVLWHFPRPGRGPTGQLPGQQPENPADQPSQPGRTSPDS</sequence>
<dbReference type="Proteomes" id="UP000245992">
    <property type="component" value="Unassembled WGS sequence"/>
</dbReference>
<accession>A0A2T7STQ9</accession>
<dbReference type="STRING" id="1440053.GCA_000718095_00409"/>
<dbReference type="Pfam" id="PF19857">
    <property type="entry name" value="DUF6332"/>
    <property type="match status" value="1"/>
</dbReference>